<feature type="non-terminal residue" evidence="1">
    <location>
        <position position="53"/>
    </location>
</feature>
<reference evidence="1 2" key="1">
    <citation type="submission" date="2024-05" db="EMBL/GenBank/DDBJ databases">
        <title>Culex pipiens pipiens assembly and annotation.</title>
        <authorList>
            <person name="Alout H."/>
            <person name="Durand T."/>
        </authorList>
    </citation>
    <scope>NUCLEOTIDE SEQUENCE [LARGE SCALE GENOMIC DNA]</scope>
    <source>
        <strain evidence="1">HA-2024</strain>
        <tissue evidence="1">Whole body</tissue>
    </source>
</reference>
<dbReference type="AlphaFoldDB" id="A0ABD1CMA1"/>
<comment type="caution">
    <text evidence="1">The sequence shown here is derived from an EMBL/GenBank/DDBJ whole genome shotgun (WGS) entry which is preliminary data.</text>
</comment>
<name>A0ABD1CMA1_CULPP</name>
<dbReference type="EMBL" id="JBEHCU010010902">
    <property type="protein sequence ID" value="KAL1377542.1"/>
    <property type="molecule type" value="Genomic_DNA"/>
</dbReference>
<gene>
    <name evidence="1" type="ORF">pipiens_016195</name>
</gene>
<dbReference type="Proteomes" id="UP001562425">
    <property type="component" value="Unassembled WGS sequence"/>
</dbReference>
<feature type="non-terminal residue" evidence="1">
    <location>
        <position position="1"/>
    </location>
</feature>
<evidence type="ECO:0000313" key="1">
    <source>
        <dbReference type="EMBL" id="KAL1377542.1"/>
    </source>
</evidence>
<accession>A0ABD1CMA1</accession>
<proteinExistence type="predicted"/>
<protein>
    <submittedName>
        <fullName evidence="1">Uncharacterized protein</fullName>
    </submittedName>
</protein>
<keyword evidence="2" id="KW-1185">Reference proteome</keyword>
<sequence length="53" mass="6133">RSSSWGTFRAGFCSVQNPVFFSGCDAFLLCRFDRKYLWRFGIPVAPGWFEESC</sequence>
<organism evidence="1 2">
    <name type="scientific">Culex pipiens pipiens</name>
    <name type="common">Northern house mosquito</name>
    <dbReference type="NCBI Taxonomy" id="38569"/>
    <lineage>
        <taxon>Eukaryota</taxon>
        <taxon>Metazoa</taxon>
        <taxon>Ecdysozoa</taxon>
        <taxon>Arthropoda</taxon>
        <taxon>Hexapoda</taxon>
        <taxon>Insecta</taxon>
        <taxon>Pterygota</taxon>
        <taxon>Neoptera</taxon>
        <taxon>Endopterygota</taxon>
        <taxon>Diptera</taxon>
        <taxon>Nematocera</taxon>
        <taxon>Culicoidea</taxon>
        <taxon>Culicidae</taxon>
        <taxon>Culicinae</taxon>
        <taxon>Culicini</taxon>
        <taxon>Culex</taxon>
        <taxon>Culex</taxon>
    </lineage>
</organism>
<evidence type="ECO:0000313" key="2">
    <source>
        <dbReference type="Proteomes" id="UP001562425"/>
    </source>
</evidence>